<dbReference type="Gene3D" id="3.30.300.30">
    <property type="match status" value="2"/>
</dbReference>
<organism evidence="11 12">
    <name type="scientific">Micromonospora haikouensis</name>
    <dbReference type="NCBI Taxonomy" id="686309"/>
    <lineage>
        <taxon>Bacteria</taxon>
        <taxon>Bacillati</taxon>
        <taxon>Actinomycetota</taxon>
        <taxon>Actinomycetes</taxon>
        <taxon>Micromonosporales</taxon>
        <taxon>Micromonosporaceae</taxon>
        <taxon>Micromonospora</taxon>
    </lineage>
</organism>
<sequence>MADVFTGDALPPDLARRIEALTPQQRRDFEAVVRRRLSAGPTTATAATSGSWPASPGQERMWIGDDAGENAYATVIRLRGPLCLPALRASLLRLTRRHGALRTTLHLVDSRLMQVVSTAARVPLRLVDLTAAGGAKPVHDDDLPALVVGLARVEARRPFDSDLGPLWRAVVYALGPADHCLLLVLHHAITDGWSHGILVSELSACYASLTAGTPWRVRPPVAGYPDYTRWQRERIEGAELVALTDFWRAVVRDLPRLDLPLAPRPDPAVSARRGPPSAGVGTSTSGHRGGHLTVAIGRELSGRLNELRQATGGSPFMLVLAALVAVLRLVSGQDDIVVGTLAAGRTRPEWERVVGYFVNVLPLRFTVAGQPSFRELWAHVRRRVQDAYAHQELPYERVRELLRTERSAGPTGPIRVLCTPQLPAPRLDLPGLAARTHDLRLGNTPFDLVIEVGTGPDGLQVAFQFDRALLGADSVALLGRHLRTVLARIVGAPDVACADLLPGAPDGDRPETIAGSVHGLVEDQAARTPDAVAVRDGDRHLTYRALNAAANRAARRLRSAGVLAEHVVAVCLPRSAESVTARLAVLKAGAAFVALDPDHPPARLSATVAAAGARTAVTTTALAAVLPGDLRPVPLDLDPGGITARDHRNLYLPVHPDQAAYLIHTSGSTGRPKLVVGHHRGMVNRLRWMQRAYPVRGAQRCAARTPLSFVDSIAETFGPLAAGATLVVAADALVTAPDRFTAWLVAERVDRLLVVPALLAMLLDLPPALRGRLTRVGTWLTSGEELRVGLAERFLRALPGTALLNLYGSSEVAADATAAEVAAPVGDVAPIGRPVDGVTAWVGDAAGRPVDDLVRGVLRVGGHAVARGYHGQPGDTAARFRPDRCGPPGTRVFLTGDVVRRRADRELVYLGRADAQVQIRGHRVEPGEVEEELLRHPAVRSAVVIAAPDVVGAPTLVAYLVAAADGAVDPAEIVGYLRGRLPSYLVPSRLVVVDELPRTDTGKVDRMAVAAADGDPARWETVRPDPDRGEDAPRGPDETVVAATFREVLGVAAVGRDEDFFLAGGHSVLATQLVRLLSERMSVSLQLADVFAAPTVAALAARVAGLERSGPAAVPLVPDPARRHEPFPLTEVQEAYYVGRREDLRLGGVSTHAYLEFDVDDFDPERFLAALRTVVRRHPMLRAVLRPDGTQQVLADVPPYPMTIHDLRGLDADERERRLRAVRRQMSHQLLDPHTWPLFEVRACLLDGRAAAGGPPRGLLAVSVDALVCDAFSFGLVMDELAQRYHQPDREFPELTVDFRDWVLHRAARHGDAGHREAREYWSARIPTLPPGPDLPAAPTTGPDLPNGQPAGPHRPQFRRRDGRLAEATWSALKRRAATCGLTPSGVLLAAFAETLTRWSTRPHYCLMLTVFDRAPLHPQLADIVGDFTSLTLLEVDHRTPAPFEERARALQDRLWSDLDRSEVSAVTVLREWTLAQGGAPRPVTPVVFTSNLPMAVAATAPTRRDTLGKLRYGITQTPQVQLDHQVSEVAGELLFNWDAVEEQFAPGVLDDMFAAYQEMLVRLAERPEEWSRPIRCSLPPYQAVVRARANDTARPLPARRLHDRVVTAAGRHPTAVAVVDGDVRMTYAELDRRARRVAHALQALDVRPDMLVAVATGTGWQQVVAALGILYSGAAFLPLDPRLPSRRFESLARRAQVRVLLTQTSLRRDLPPVPGTRVVAVDDDTALSDGPGPVSCPSSPRDLAYVIFTSGSTGEPKGVAIDHGSAANTVDCVNERFGVGPADRVLAVSSLSFDLAVYDLFGPLAVGGCVVLPDRAGRRDPGHWLHLVREERVTLWNSVPALACLLVDRAEAGDPRALEPLRVVLLSGDWIPVPLPDRIRALTDARVISLGGATEGSIWSVWYPIGRVDPRWRSIPYGRPMANQRMYVLDAALDDRPDRVPGDLYIGGAGVARGYWNDPDLTARAFVAHPRTGERLYRTGDLARYLPDGELEFLGRADRQVKVNGFRVELGEVETAIERTGMVGAVVVLALGSSDHGRRLAAFVVPAAGRAPDLDVLRRRVAEVLPDYLRPTTWTVGDRIPLTGNGKVDHEALEQLVRSPVTSDVGRSEAGAPEELVRQLRDLWQEILPVEHVGPHDNFFALGGTSIVAVRLLDLLRRRCRVQVSLPDLFDAPTVTALAAAVAARRAAATPPVEVVTVEPDPASAFEPFPLTDIQQAYWLGRRVGSALGGVATHSYLEFDVVDLDVARLAAAVRGLVDRHPALRTVVRADGRQQVLPAVPPYQIPVTDLSALPPEQARQELDGLRERLSHEVRDVSRWPLFALYAVRLDATVTRLYLSIDLMMVDARSIQLLTGELQARYTDSAFDPPALGLTFRDYAAAARRRRQETNDAALRYWRRRLPDLPPPPALPLLRRPEELTAVAFTRRTVELDRPTWQRLRERAAQAAVTPSALLCTAFGQVLAGWSERPRFTVNLTTFDRLPLHPEVDALVGDFTTTTLLAMDHSGGSFWDIAPRIQRQIFTDLEHRAVSGVEVLRMLRRDPAGGGETMMPVVFTSALLPGGDEPAVAGWTARPVYALSQTPQVLLDHQVTEHSGGLVCTWDYAADAFPPGLVETMIDAFHRLLRSLAGPAAGADTSHPSATVEVSADD</sequence>
<dbReference type="Gene3D" id="3.40.50.980">
    <property type="match status" value="2"/>
</dbReference>
<dbReference type="SUPFAM" id="SSF47336">
    <property type="entry name" value="ACP-like"/>
    <property type="match status" value="2"/>
</dbReference>
<name>A0A1C4XHF0_9ACTN</name>
<dbReference type="InterPro" id="IPR020845">
    <property type="entry name" value="AMP-binding_CS"/>
</dbReference>
<dbReference type="RefSeq" id="WP_091283764.1">
    <property type="nucleotide sequence ID" value="NZ_FMCW01000025.1"/>
</dbReference>
<dbReference type="GO" id="GO:0044550">
    <property type="term" value="P:secondary metabolite biosynthetic process"/>
    <property type="evidence" value="ECO:0007669"/>
    <property type="project" value="TreeGrafter"/>
</dbReference>
<reference evidence="11 12" key="1">
    <citation type="submission" date="2016-06" db="EMBL/GenBank/DDBJ databases">
        <authorList>
            <person name="Kjaerup R.B."/>
            <person name="Dalgaard T.S."/>
            <person name="Juul-Madsen H.R."/>
        </authorList>
    </citation>
    <scope>NUCLEOTIDE SEQUENCE [LARGE SCALE GENOMIC DNA]</scope>
    <source>
        <strain evidence="11 12">DSM 45626</strain>
    </source>
</reference>
<dbReference type="InterPro" id="IPR045851">
    <property type="entry name" value="AMP-bd_C_sf"/>
</dbReference>
<dbReference type="Gene3D" id="2.30.38.10">
    <property type="entry name" value="Luciferase, Domain 3"/>
    <property type="match status" value="1"/>
</dbReference>
<dbReference type="GO" id="GO:0016874">
    <property type="term" value="F:ligase activity"/>
    <property type="evidence" value="ECO:0007669"/>
    <property type="project" value="UniProtKB-KW"/>
</dbReference>
<evidence type="ECO:0000313" key="12">
    <source>
        <dbReference type="Proteomes" id="UP000199375"/>
    </source>
</evidence>
<keyword evidence="6" id="KW-0597">Phosphoprotein</keyword>
<dbReference type="InterPro" id="IPR000873">
    <property type="entry name" value="AMP-dep_synth/lig_dom"/>
</dbReference>
<dbReference type="GO" id="GO:0043041">
    <property type="term" value="P:amino acid activation for nonribosomal peptide biosynthetic process"/>
    <property type="evidence" value="ECO:0007669"/>
    <property type="project" value="TreeGrafter"/>
</dbReference>
<dbReference type="InterPro" id="IPR025110">
    <property type="entry name" value="AMP-bd_C"/>
</dbReference>
<dbReference type="InterPro" id="IPR006162">
    <property type="entry name" value="Ppantetheine_attach_site"/>
</dbReference>
<comment type="cofactor">
    <cofactor evidence="1">
        <name>pantetheine 4'-phosphate</name>
        <dbReference type="ChEBI" id="CHEBI:47942"/>
    </cofactor>
</comment>
<dbReference type="PROSITE" id="PS00012">
    <property type="entry name" value="PHOSPHOPANTETHEINE"/>
    <property type="match status" value="1"/>
</dbReference>
<dbReference type="PANTHER" id="PTHR45527:SF10">
    <property type="entry name" value="PYOCHELIN SYNTHASE PCHF"/>
    <property type="match status" value="1"/>
</dbReference>
<comment type="similarity">
    <text evidence="3">Belongs to the ATP-dependent AMP-binding enzyme family. MbtB subfamily.</text>
</comment>
<feature type="domain" description="Carrier" evidence="10">
    <location>
        <begin position="2112"/>
        <end position="2187"/>
    </location>
</feature>
<dbReference type="SUPFAM" id="SSF52777">
    <property type="entry name" value="CoA-dependent acyltransferases"/>
    <property type="match status" value="6"/>
</dbReference>
<evidence type="ECO:0000256" key="8">
    <source>
        <dbReference type="ARBA" id="ARBA00033440"/>
    </source>
</evidence>
<dbReference type="FunFam" id="3.30.559.10:FF:000023">
    <property type="entry name" value="Non-ribosomal peptide synthetase"/>
    <property type="match status" value="2"/>
</dbReference>
<proteinExistence type="inferred from homology"/>
<dbReference type="InterPro" id="IPR023213">
    <property type="entry name" value="CAT-like_dom_sf"/>
</dbReference>
<dbReference type="Gene3D" id="3.30.559.10">
    <property type="entry name" value="Chloramphenicol acetyltransferase-like domain"/>
    <property type="match status" value="3"/>
</dbReference>
<dbReference type="GO" id="GO:0005737">
    <property type="term" value="C:cytoplasm"/>
    <property type="evidence" value="ECO:0007669"/>
    <property type="project" value="TreeGrafter"/>
</dbReference>
<keyword evidence="5" id="KW-0596">Phosphopantetheine</keyword>
<dbReference type="NCBIfam" id="TIGR01733">
    <property type="entry name" value="AA-adenyl-dom"/>
    <property type="match status" value="2"/>
</dbReference>
<dbReference type="PANTHER" id="PTHR45527">
    <property type="entry name" value="NONRIBOSOMAL PEPTIDE SYNTHETASE"/>
    <property type="match status" value="1"/>
</dbReference>
<evidence type="ECO:0000259" key="10">
    <source>
        <dbReference type="PROSITE" id="PS50075"/>
    </source>
</evidence>
<dbReference type="Proteomes" id="UP000199375">
    <property type="component" value="Unassembled WGS sequence"/>
</dbReference>
<dbReference type="InterPro" id="IPR036736">
    <property type="entry name" value="ACP-like_sf"/>
</dbReference>
<accession>A0A1C4XHF0</accession>
<dbReference type="GO" id="GO:0031177">
    <property type="term" value="F:phosphopantetheine binding"/>
    <property type="evidence" value="ECO:0007669"/>
    <property type="project" value="InterPro"/>
</dbReference>
<protein>
    <recommendedName>
        <fullName evidence="4">Phenyloxazoline synthase MbtB</fullName>
    </recommendedName>
    <alternativeName>
        <fullName evidence="8">Mycobactin synthetase protein B</fullName>
    </alternativeName>
</protein>
<dbReference type="Pfam" id="PF00668">
    <property type="entry name" value="Condensation"/>
    <property type="match status" value="3"/>
</dbReference>
<dbReference type="InterPro" id="IPR020806">
    <property type="entry name" value="PKS_PP-bd"/>
</dbReference>
<evidence type="ECO:0000256" key="1">
    <source>
        <dbReference type="ARBA" id="ARBA00001957"/>
    </source>
</evidence>
<evidence type="ECO:0000313" key="11">
    <source>
        <dbReference type="EMBL" id="SCF07752.1"/>
    </source>
</evidence>
<evidence type="ECO:0000256" key="6">
    <source>
        <dbReference type="ARBA" id="ARBA00022553"/>
    </source>
</evidence>
<dbReference type="Pfam" id="PF00550">
    <property type="entry name" value="PP-binding"/>
    <property type="match status" value="2"/>
</dbReference>
<evidence type="ECO:0000256" key="9">
    <source>
        <dbReference type="SAM" id="MobiDB-lite"/>
    </source>
</evidence>
<dbReference type="CDD" id="cd12114">
    <property type="entry name" value="A_NRPS_TlmIV_like"/>
    <property type="match status" value="1"/>
</dbReference>
<dbReference type="GO" id="GO:0000036">
    <property type="term" value="F:acyl carrier activity"/>
    <property type="evidence" value="ECO:0007669"/>
    <property type="project" value="TreeGrafter"/>
</dbReference>
<dbReference type="InterPro" id="IPR057737">
    <property type="entry name" value="Condensation_MtbB-like"/>
</dbReference>
<dbReference type="FunFam" id="3.40.50.12780:FF:000012">
    <property type="entry name" value="Non-ribosomal peptide synthetase"/>
    <property type="match status" value="1"/>
</dbReference>
<evidence type="ECO:0000256" key="7">
    <source>
        <dbReference type="ARBA" id="ARBA00022598"/>
    </source>
</evidence>
<dbReference type="FunFam" id="1.10.1200.10:FF:000016">
    <property type="entry name" value="Non-ribosomal peptide synthase"/>
    <property type="match status" value="1"/>
</dbReference>
<dbReference type="CDD" id="cd05930">
    <property type="entry name" value="A_NRPS"/>
    <property type="match status" value="1"/>
</dbReference>
<keyword evidence="7" id="KW-0436">Ligase</keyword>
<dbReference type="Gene3D" id="3.30.559.30">
    <property type="entry name" value="Nonribosomal peptide synthetase, condensation domain"/>
    <property type="match status" value="3"/>
</dbReference>
<dbReference type="Pfam" id="PF00501">
    <property type="entry name" value="AMP-binding"/>
    <property type="match status" value="2"/>
</dbReference>
<dbReference type="InterPro" id="IPR010071">
    <property type="entry name" value="AA_adenyl_dom"/>
</dbReference>
<evidence type="ECO:0000256" key="4">
    <source>
        <dbReference type="ARBA" id="ARBA00016743"/>
    </source>
</evidence>
<evidence type="ECO:0000256" key="3">
    <source>
        <dbReference type="ARBA" id="ARBA00007380"/>
    </source>
</evidence>
<dbReference type="CDD" id="cd19535">
    <property type="entry name" value="Cyc_NRPS"/>
    <property type="match status" value="2"/>
</dbReference>
<feature type="domain" description="Carrier" evidence="10">
    <location>
        <begin position="1032"/>
        <end position="1107"/>
    </location>
</feature>
<dbReference type="PROSITE" id="PS00455">
    <property type="entry name" value="AMP_BINDING"/>
    <property type="match status" value="2"/>
</dbReference>
<dbReference type="FunFam" id="3.40.50.980:FF:000001">
    <property type="entry name" value="Non-ribosomal peptide synthetase"/>
    <property type="match status" value="1"/>
</dbReference>
<dbReference type="FunFam" id="3.30.559.30:FF:000006">
    <property type="entry name" value="Yersiniabactin polyketide/non-ribosomal peptide synthetase"/>
    <property type="match status" value="2"/>
</dbReference>
<dbReference type="Gene3D" id="1.10.1200.10">
    <property type="entry name" value="ACP-like"/>
    <property type="match status" value="2"/>
</dbReference>
<feature type="region of interest" description="Disordered" evidence="9">
    <location>
        <begin position="1325"/>
        <end position="1361"/>
    </location>
</feature>
<dbReference type="EMBL" id="FMCW01000025">
    <property type="protein sequence ID" value="SCF07752.1"/>
    <property type="molecule type" value="Genomic_DNA"/>
</dbReference>
<feature type="region of interest" description="Disordered" evidence="9">
    <location>
        <begin position="2630"/>
        <end position="2649"/>
    </location>
</feature>
<dbReference type="CDD" id="cd19531">
    <property type="entry name" value="LCL_NRPS-like"/>
    <property type="match status" value="1"/>
</dbReference>
<dbReference type="Gene3D" id="3.40.50.12780">
    <property type="entry name" value="N-terminal domain of ligase-like"/>
    <property type="match status" value="1"/>
</dbReference>
<dbReference type="Pfam" id="PF13193">
    <property type="entry name" value="AMP-binding_C"/>
    <property type="match status" value="2"/>
</dbReference>
<dbReference type="InterPro" id="IPR009081">
    <property type="entry name" value="PP-bd_ACP"/>
</dbReference>
<feature type="region of interest" description="Disordered" evidence="9">
    <location>
        <begin position="265"/>
        <end position="289"/>
    </location>
</feature>
<dbReference type="SMART" id="SM00823">
    <property type="entry name" value="PKS_PP"/>
    <property type="match status" value="2"/>
</dbReference>
<dbReference type="PROSITE" id="PS50075">
    <property type="entry name" value="CARRIER"/>
    <property type="match status" value="2"/>
</dbReference>
<dbReference type="SUPFAM" id="SSF56801">
    <property type="entry name" value="Acetyl-CoA synthetase-like"/>
    <property type="match status" value="2"/>
</dbReference>
<comment type="pathway">
    <text evidence="2">Siderophore biosynthesis; mycobactin biosynthesis.</text>
</comment>
<dbReference type="InterPro" id="IPR001242">
    <property type="entry name" value="Condensation_dom"/>
</dbReference>
<gene>
    <name evidence="11" type="ORF">GA0070558_12551</name>
</gene>
<evidence type="ECO:0000256" key="5">
    <source>
        <dbReference type="ARBA" id="ARBA00022450"/>
    </source>
</evidence>
<dbReference type="FunFam" id="2.30.38.10:FF:000001">
    <property type="entry name" value="Non-ribosomal peptide synthetase PvdI"/>
    <property type="match status" value="1"/>
</dbReference>
<dbReference type="InterPro" id="IPR042099">
    <property type="entry name" value="ANL_N_sf"/>
</dbReference>
<evidence type="ECO:0000256" key="2">
    <source>
        <dbReference type="ARBA" id="ARBA00005102"/>
    </source>
</evidence>